<accession>A0A2S5VSA9</accession>
<reference evidence="7 8" key="1">
    <citation type="submission" date="2018-02" db="EMBL/GenBank/DDBJ databases">
        <title>Bacteriophage NCPPB3778 and a type I-E CRISPR drive the evolution of the US Biological Select Agent, Rathayibacter toxicus.</title>
        <authorList>
            <person name="Davis E.W.II."/>
            <person name="Tabima J.F."/>
            <person name="Weisberg A.J."/>
            <person name="Lopes L.D."/>
            <person name="Wiseman M.S."/>
            <person name="Wiseman M.S."/>
            <person name="Pupko T."/>
            <person name="Belcher M.S."/>
            <person name="Sechler A.J."/>
            <person name="Tancos M.A."/>
            <person name="Schroeder B.K."/>
            <person name="Murray T.D."/>
            <person name="Luster D.G."/>
            <person name="Schneider W.L."/>
            <person name="Rogers E."/>
            <person name="Andreote F.D."/>
            <person name="Grunwald N.J."/>
            <person name="Putnam M.L."/>
            <person name="Chang J.H."/>
        </authorList>
    </citation>
    <scope>NUCLEOTIDE SEQUENCE [LARGE SCALE GENOMIC DNA]</scope>
    <source>
        <strain evidence="7 8">AY1B3</strain>
    </source>
</reference>
<gene>
    <name evidence="7" type="ORF">C5E16_11025</name>
</gene>
<dbReference type="InterPro" id="IPR050490">
    <property type="entry name" value="Bact_solute-bd_prot1"/>
</dbReference>
<sequence length="486" mass="52309">MPHSELLQPSEPQAHTQRRAWRSRSGSPLRTPAPPVADGGDGLPRRITVHRPLPSRRAALTGIVAVAVSASLALSGCSSTPANDSGEPAGEITVLTNRTDLVDTTFADYATTFQDKYPGTTVKFEALTDYEGDTKIRLNSKDYGDVLLIPSSNVTKDDYSDYFEPLGTTEELSKQYRFTNEGSFDGTAYGISTFGSAMGYVFNRDVWAAAGVTTPPETEEEYLAALEAIKATGVTPYYTNYKDGWPLATIEGNLGTIQGADVRTEMIADDAPWTDGKDQYAIDGLLYDTVAAGLSEADPTTTNWEESKDLLANGEIGSMVLGSWAVAQMQDAAEKAGKSRDVIGFWPMPWAQDGTFTSVTASDKFLAINKNSNNKATARAWIDWFTNESGYAASQGAISPVVTDATPDTLSDFTELGVEYIELAPDPVGKEAVINDIANEAEIDLFGNAYRQELIDAARGAGAGDKQTVFDDLNTRWAEARASVAE</sequence>
<keyword evidence="5" id="KW-0449">Lipoprotein</keyword>
<evidence type="ECO:0000256" key="6">
    <source>
        <dbReference type="SAM" id="MobiDB-lite"/>
    </source>
</evidence>
<evidence type="ECO:0000256" key="2">
    <source>
        <dbReference type="ARBA" id="ARBA00022729"/>
    </source>
</evidence>
<comment type="caution">
    <text evidence="7">The sequence shown here is derived from an EMBL/GenBank/DDBJ whole genome shotgun (WGS) entry which is preliminary data.</text>
</comment>
<dbReference type="Gene3D" id="3.40.190.10">
    <property type="entry name" value="Periplasmic binding protein-like II"/>
    <property type="match status" value="2"/>
</dbReference>
<evidence type="ECO:0000256" key="1">
    <source>
        <dbReference type="ARBA" id="ARBA00022475"/>
    </source>
</evidence>
<evidence type="ECO:0000313" key="8">
    <source>
        <dbReference type="Proteomes" id="UP000239241"/>
    </source>
</evidence>
<proteinExistence type="predicted"/>
<evidence type="ECO:0000256" key="4">
    <source>
        <dbReference type="ARBA" id="ARBA00023139"/>
    </source>
</evidence>
<evidence type="ECO:0000313" key="7">
    <source>
        <dbReference type="EMBL" id="PPF66646.1"/>
    </source>
</evidence>
<dbReference type="Pfam" id="PF01547">
    <property type="entry name" value="SBP_bac_1"/>
    <property type="match status" value="1"/>
</dbReference>
<keyword evidence="1" id="KW-1003">Cell membrane</keyword>
<dbReference type="InterPro" id="IPR006059">
    <property type="entry name" value="SBP"/>
</dbReference>
<feature type="region of interest" description="Disordered" evidence="6">
    <location>
        <begin position="1"/>
        <end position="46"/>
    </location>
</feature>
<keyword evidence="2" id="KW-0732">Signal</keyword>
<dbReference type="AlphaFoldDB" id="A0A2S5VSA9"/>
<dbReference type="Proteomes" id="UP000239241">
    <property type="component" value="Unassembled WGS sequence"/>
</dbReference>
<dbReference type="PANTHER" id="PTHR43649:SF33">
    <property type="entry name" value="POLYGALACTURONAN_RHAMNOGALACTURONAN-BINDING PROTEIN YTCQ"/>
    <property type="match status" value="1"/>
</dbReference>
<dbReference type="SUPFAM" id="SSF53850">
    <property type="entry name" value="Periplasmic binding protein-like II"/>
    <property type="match status" value="1"/>
</dbReference>
<protein>
    <submittedName>
        <fullName evidence="7">Carbohydrate ABC transporter substrate-binding protein</fullName>
    </submittedName>
</protein>
<dbReference type="EMBL" id="PSXY01000018">
    <property type="protein sequence ID" value="PPF66646.1"/>
    <property type="molecule type" value="Genomic_DNA"/>
</dbReference>
<evidence type="ECO:0000256" key="5">
    <source>
        <dbReference type="ARBA" id="ARBA00023288"/>
    </source>
</evidence>
<organism evidence="7 8">
    <name type="scientific">Clavibacter michiganensis</name>
    <dbReference type="NCBI Taxonomy" id="28447"/>
    <lineage>
        <taxon>Bacteria</taxon>
        <taxon>Bacillati</taxon>
        <taxon>Actinomycetota</taxon>
        <taxon>Actinomycetes</taxon>
        <taxon>Micrococcales</taxon>
        <taxon>Microbacteriaceae</taxon>
        <taxon>Clavibacter</taxon>
    </lineage>
</organism>
<name>A0A2S5VSA9_9MICO</name>
<dbReference type="PANTHER" id="PTHR43649">
    <property type="entry name" value="ARABINOSE-BINDING PROTEIN-RELATED"/>
    <property type="match status" value="1"/>
</dbReference>
<keyword evidence="4" id="KW-0564">Palmitate</keyword>
<evidence type="ECO:0000256" key="3">
    <source>
        <dbReference type="ARBA" id="ARBA00023136"/>
    </source>
</evidence>
<keyword evidence="3" id="KW-0472">Membrane</keyword>